<keyword evidence="5 9" id="KW-0812">Transmembrane</keyword>
<evidence type="ECO:0000256" key="5">
    <source>
        <dbReference type="ARBA" id="ARBA00022692"/>
    </source>
</evidence>
<dbReference type="OrthoDB" id="9808602at2"/>
<dbReference type="InterPro" id="IPR003362">
    <property type="entry name" value="Bact_transf"/>
</dbReference>
<dbReference type="PANTHER" id="PTHR30576">
    <property type="entry name" value="COLANIC BIOSYNTHESIS UDP-GLUCOSE LIPID CARRIER TRANSFERASE"/>
    <property type="match status" value="1"/>
</dbReference>
<comment type="subcellular location">
    <subcellularLocation>
        <location evidence="1">Cell membrane</location>
    </subcellularLocation>
</comment>
<feature type="transmembrane region" description="Helical" evidence="9">
    <location>
        <begin position="32"/>
        <end position="53"/>
    </location>
</feature>
<keyword evidence="8" id="KW-0270">Exopolysaccharide synthesis</keyword>
<feature type="domain" description="Bacterial sugar transferase" evidence="10">
    <location>
        <begin position="27"/>
        <end position="217"/>
    </location>
</feature>
<evidence type="ECO:0000256" key="7">
    <source>
        <dbReference type="ARBA" id="ARBA00023136"/>
    </source>
</evidence>
<evidence type="ECO:0000256" key="3">
    <source>
        <dbReference type="ARBA" id="ARBA00022475"/>
    </source>
</evidence>
<dbReference type="PANTHER" id="PTHR30576:SF4">
    <property type="entry name" value="UNDECAPRENYL-PHOSPHATE GALACTOSE PHOSPHOTRANSFERASE"/>
    <property type="match status" value="1"/>
</dbReference>
<dbReference type="Pfam" id="PF02397">
    <property type="entry name" value="Bac_transf"/>
    <property type="match status" value="1"/>
</dbReference>
<comment type="similarity">
    <text evidence="2">Belongs to the bacterial sugar transferase family.</text>
</comment>
<evidence type="ECO:0000256" key="8">
    <source>
        <dbReference type="ARBA" id="ARBA00023169"/>
    </source>
</evidence>
<protein>
    <submittedName>
        <fullName evidence="11">Sugar transferase</fullName>
    </submittedName>
</protein>
<sequence>MKQHKYGVFMSEGRADTVAGARSAGGKRLFDLALAILLLPIVSIIVGILYVLVRLDGGPGFFGHRRLGRNGEVFRCWKLRTMVPDAEKVLAAHLRDNPEAAREWHRDFKLRDDPRITRLGTFLRETSLDELPQLWNVLRGEMSIVGPRPVVREELEKYRGYEWCYLACRPGITGLWQVSGRNDVDYASRVALDVQYATQASLARDVVIIFRTASAVLGRTGR</sequence>
<dbReference type="AlphaFoldDB" id="A0A4R6ADE3"/>
<name>A0A4R6ADE3_9RHOB</name>
<keyword evidence="4 11" id="KW-0808">Transferase</keyword>
<dbReference type="Proteomes" id="UP000295701">
    <property type="component" value="Unassembled WGS sequence"/>
</dbReference>
<dbReference type="GO" id="GO:0005886">
    <property type="term" value="C:plasma membrane"/>
    <property type="evidence" value="ECO:0007669"/>
    <property type="project" value="UniProtKB-SubCell"/>
</dbReference>
<evidence type="ECO:0000256" key="1">
    <source>
        <dbReference type="ARBA" id="ARBA00004236"/>
    </source>
</evidence>
<evidence type="ECO:0000256" key="6">
    <source>
        <dbReference type="ARBA" id="ARBA00022989"/>
    </source>
</evidence>
<keyword evidence="7 9" id="KW-0472">Membrane</keyword>
<dbReference type="GO" id="GO:0016780">
    <property type="term" value="F:phosphotransferase activity, for other substituted phosphate groups"/>
    <property type="evidence" value="ECO:0007669"/>
    <property type="project" value="TreeGrafter"/>
</dbReference>
<evidence type="ECO:0000256" key="4">
    <source>
        <dbReference type="ARBA" id="ARBA00022679"/>
    </source>
</evidence>
<keyword evidence="3" id="KW-1003">Cell membrane</keyword>
<evidence type="ECO:0000256" key="9">
    <source>
        <dbReference type="SAM" id="Phobius"/>
    </source>
</evidence>
<organism evidence="11 12">
    <name type="scientific">Palleronia sediminis</name>
    <dbReference type="NCBI Taxonomy" id="2547833"/>
    <lineage>
        <taxon>Bacteria</taxon>
        <taxon>Pseudomonadati</taxon>
        <taxon>Pseudomonadota</taxon>
        <taxon>Alphaproteobacteria</taxon>
        <taxon>Rhodobacterales</taxon>
        <taxon>Roseobacteraceae</taxon>
        <taxon>Palleronia</taxon>
    </lineage>
</organism>
<evidence type="ECO:0000256" key="2">
    <source>
        <dbReference type="ARBA" id="ARBA00006464"/>
    </source>
</evidence>
<keyword evidence="6 9" id="KW-1133">Transmembrane helix</keyword>
<evidence type="ECO:0000313" key="12">
    <source>
        <dbReference type="Proteomes" id="UP000295701"/>
    </source>
</evidence>
<gene>
    <name evidence="11" type="ORF">E2L08_07190</name>
</gene>
<dbReference type="GO" id="GO:0000271">
    <property type="term" value="P:polysaccharide biosynthetic process"/>
    <property type="evidence" value="ECO:0007669"/>
    <property type="project" value="UniProtKB-KW"/>
</dbReference>
<accession>A0A4R6ADE3</accession>
<keyword evidence="12" id="KW-1185">Reference proteome</keyword>
<proteinExistence type="inferred from homology"/>
<dbReference type="EMBL" id="SNAA01000006">
    <property type="protein sequence ID" value="TDL81115.1"/>
    <property type="molecule type" value="Genomic_DNA"/>
</dbReference>
<evidence type="ECO:0000259" key="10">
    <source>
        <dbReference type="Pfam" id="PF02397"/>
    </source>
</evidence>
<comment type="caution">
    <text evidence="11">The sequence shown here is derived from an EMBL/GenBank/DDBJ whole genome shotgun (WGS) entry which is preliminary data.</text>
</comment>
<evidence type="ECO:0000313" key="11">
    <source>
        <dbReference type="EMBL" id="TDL81115.1"/>
    </source>
</evidence>
<reference evidence="11 12" key="1">
    <citation type="submission" date="2019-03" db="EMBL/GenBank/DDBJ databases">
        <title>Primorskyibacter sp. SS33 isolated from sediments.</title>
        <authorList>
            <person name="Xunke S."/>
        </authorList>
    </citation>
    <scope>NUCLEOTIDE SEQUENCE [LARGE SCALE GENOMIC DNA]</scope>
    <source>
        <strain evidence="11 12">SS33</strain>
    </source>
</reference>